<dbReference type="SUPFAM" id="SSF50118">
    <property type="entry name" value="Cell growth inhibitor/plasmid maintenance toxic component"/>
    <property type="match status" value="1"/>
</dbReference>
<name>A0A0R2A6R0_9LACO</name>
<keyword evidence="5" id="KW-1185">Reference proteome</keyword>
<dbReference type="InterPro" id="IPR003477">
    <property type="entry name" value="PemK-like"/>
</dbReference>
<dbReference type="InterPro" id="IPR011067">
    <property type="entry name" value="Plasmid_toxin/cell-grow_inhib"/>
</dbReference>
<dbReference type="PATRIC" id="fig|1423813.3.peg.1212"/>
<dbReference type="PANTHER" id="PTHR33988">
    <property type="entry name" value="ENDORIBONUCLEASE MAZF-RELATED"/>
    <property type="match status" value="1"/>
</dbReference>
<comment type="caution">
    <text evidence="4">The sequence shown here is derived from an EMBL/GenBank/DDBJ whole genome shotgun (WGS) entry which is preliminary data.</text>
</comment>
<accession>A0A0R2A6R0</accession>
<evidence type="ECO:0008006" key="6">
    <source>
        <dbReference type="Google" id="ProtNLM"/>
    </source>
</evidence>
<reference evidence="4 5" key="1">
    <citation type="journal article" date="2015" name="Genome Announc.">
        <title>Expanding the biotechnology potential of lactobacilli through comparative genomics of 213 strains and associated genera.</title>
        <authorList>
            <person name="Sun Z."/>
            <person name="Harris H.M."/>
            <person name="McCann A."/>
            <person name="Guo C."/>
            <person name="Argimon S."/>
            <person name="Zhang W."/>
            <person name="Yang X."/>
            <person name="Jeffery I.B."/>
            <person name="Cooney J.C."/>
            <person name="Kagawa T.F."/>
            <person name="Liu W."/>
            <person name="Song Y."/>
            <person name="Salvetti E."/>
            <person name="Wrobel A."/>
            <person name="Rasinkangas P."/>
            <person name="Parkhill J."/>
            <person name="Rea M.C."/>
            <person name="O'Sullivan O."/>
            <person name="Ritari J."/>
            <person name="Douillard F.P."/>
            <person name="Paul Ross R."/>
            <person name="Yang R."/>
            <person name="Briner A.E."/>
            <person name="Felis G.E."/>
            <person name="de Vos W.M."/>
            <person name="Barrangou R."/>
            <person name="Klaenhammer T.R."/>
            <person name="Caufield P.W."/>
            <person name="Cui Y."/>
            <person name="Zhang H."/>
            <person name="O'Toole P.W."/>
        </authorList>
    </citation>
    <scope>NUCLEOTIDE SEQUENCE [LARGE SCALE GENOMIC DNA]</scope>
    <source>
        <strain evidence="4 5">DSM 20634</strain>
    </source>
</reference>
<dbReference type="STRING" id="1423813.FC26_GL001190"/>
<evidence type="ECO:0000313" key="5">
    <source>
        <dbReference type="Proteomes" id="UP000051733"/>
    </source>
</evidence>
<comment type="similarity">
    <text evidence="1">Belongs to the PemK/MazF family.</text>
</comment>
<dbReference type="Pfam" id="PF02452">
    <property type="entry name" value="PemK_toxin"/>
    <property type="match status" value="1"/>
</dbReference>
<organism evidence="4 5">
    <name type="scientific">Paucilactobacillus vaccinostercus DSM 20634</name>
    <dbReference type="NCBI Taxonomy" id="1423813"/>
    <lineage>
        <taxon>Bacteria</taxon>
        <taxon>Bacillati</taxon>
        <taxon>Bacillota</taxon>
        <taxon>Bacilli</taxon>
        <taxon>Lactobacillales</taxon>
        <taxon>Lactobacillaceae</taxon>
        <taxon>Paucilactobacillus</taxon>
    </lineage>
</organism>
<dbReference type="OrthoDB" id="9808744at2"/>
<dbReference type="Gene3D" id="2.30.30.110">
    <property type="match status" value="1"/>
</dbReference>
<dbReference type="GO" id="GO:0006402">
    <property type="term" value="P:mRNA catabolic process"/>
    <property type="evidence" value="ECO:0007669"/>
    <property type="project" value="TreeGrafter"/>
</dbReference>
<dbReference type="EMBL" id="AYYY01000001">
    <property type="protein sequence ID" value="KRM62759.1"/>
    <property type="molecule type" value="Genomic_DNA"/>
</dbReference>
<proteinExistence type="inferred from homology"/>
<evidence type="ECO:0000256" key="3">
    <source>
        <dbReference type="SAM" id="MobiDB-lite"/>
    </source>
</evidence>
<dbReference type="GO" id="GO:0004521">
    <property type="term" value="F:RNA endonuclease activity"/>
    <property type="evidence" value="ECO:0007669"/>
    <property type="project" value="TreeGrafter"/>
</dbReference>
<protein>
    <recommendedName>
        <fullName evidence="6">mRNA interferase</fullName>
    </recommendedName>
</protein>
<dbReference type="AlphaFoldDB" id="A0A0R2A6R0"/>
<sequence>MAKVEIKRGDIFYADLSPVIGSEQGGMRPVVIVQNDIGNHYSPTVIVAAITARIQKPKMPTHVGINSEYVGIEKDSVILLEQVRTIDKQRLRDKVTHLDDETMRRVDHALQVSVGLLSQTNKHNNGDRRTVHTKSSNQSKKVDKSAKK</sequence>
<keyword evidence="2" id="KW-1277">Toxin-antitoxin system</keyword>
<dbReference type="GO" id="GO:0016075">
    <property type="term" value="P:rRNA catabolic process"/>
    <property type="evidence" value="ECO:0007669"/>
    <property type="project" value="TreeGrafter"/>
</dbReference>
<evidence type="ECO:0000256" key="2">
    <source>
        <dbReference type="ARBA" id="ARBA00022649"/>
    </source>
</evidence>
<gene>
    <name evidence="4" type="ORF">FC26_GL001190</name>
</gene>
<dbReference type="GO" id="GO:0003677">
    <property type="term" value="F:DNA binding"/>
    <property type="evidence" value="ECO:0007669"/>
    <property type="project" value="InterPro"/>
</dbReference>
<dbReference type="RefSeq" id="WP_057777018.1">
    <property type="nucleotide sequence ID" value="NZ_AYYY01000001.1"/>
</dbReference>
<dbReference type="Proteomes" id="UP000051733">
    <property type="component" value="Unassembled WGS sequence"/>
</dbReference>
<feature type="region of interest" description="Disordered" evidence="3">
    <location>
        <begin position="119"/>
        <end position="148"/>
    </location>
</feature>
<evidence type="ECO:0000313" key="4">
    <source>
        <dbReference type="EMBL" id="KRM62759.1"/>
    </source>
</evidence>
<dbReference type="PANTHER" id="PTHR33988:SF2">
    <property type="entry name" value="ENDORIBONUCLEASE MAZF"/>
    <property type="match status" value="1"/>
</dbReference>
<evidence type="ECO:0000256" key="1">
    <source>
        <dbReference type="ARBA" id="ARBA00007521"/>
    </source>
</evidence>